<dbReference type="EMBL" id="SNRW01015700">
    <property type="protein sequence ID" value="KAA6370126.1"/>
    <property type="molecule type" value="Genomic_DNA"/>
</dbReference>
<comment type="caution">
    <text evidence="1">The sequence shown here is derived from an EMBL/GenBank/DDBJ whole genome shotgun (WGS) entry which is preliminary data.</text>
</comment>
<sequence length="803" mass="88161">MVQVTPEPYNREEIDEMLDKKLNFSDQIDAYTKQEDDALLLLKADKSELIEAYSKTEDNELLALKLNISDQIDAYNKTEADALLDDKLNITDQIDAYSKQEDDALLLLKADKSELIDAYSKTEADALLDDKLNITDQIDAYSKQEDDALLLLKADKSELIDAYSKTEDDELLALTLNISDQIDAYSKTEDDALLLLKADKSELIDAYSKTEADALLDAKLNMTDQIDAYSKQEADALFDDKLNISDQIDAYNKQQDDALLFLKADKTELADYVDLTSTQTITGQKQFNSNVCAASFIKSGADNTVVLLGAGGTKPLSEFASGSVDDSNFVKKTGQITQSITGKLIRTDSSESFDNLQNMQYPTKYDVDGAFVKKTGKTLQVIKGIIRKNMDDVEGLSDDDDDYMTRGDIQQNFVGIWGKQSISGDKTFLNNVTATAFVKSGGTNQQVLLANGSTKPLSEFSSGSVDDSNFVKKTGQVSQSITGKLIRTDCSESLVDMESGQYATKYSINNIFVKKFGQATQTIDGNLIRTGSEISFENLQPFQYITKQDAKYGFVQKEGQQVQVIEGKLRKKPDGEEEEEEEESGDDDYLIQKDLKDKFVQLRGTQTVTGQKTFTISVTAPAFVKYSGTNQQVLLADGTVKSLSEFNPDLSNYVNTTSNQTINGTQTFNANVNATGFVKTGKDDTSVLLAGGGDRLLSSFGIIEDLTSSAFSGMHEAAASYGLHRIGNLYIFSLLSIGGIYNVGTINPNYLVQNGTSTSTYIPFPNCTNDNGGYLLITHSTGSMNIRSTQNTQLQCASATWVK</sequence>
<evidence type="ECO:0000313" key="2">
    <source>
        <dbReference type="Proteomes" id="UP000324800"/>
    </source>
</evidence>
<name>A0A5J4UH47_9EUKA</name>
<dbReference type="Proteomes" id="UP000324800">
    <property type="component" value="Unassembled WGS sequence"/>
</dbReference>
<proteinExistence type="predicted"/>
<reference evidence="1 2" key="1">
    <citation type="submission" date="2019-03" db="EMBL/GenBank/DDBJ databases">
        <title>Single cell metagenomics reveals metabolic interactions within the superorganism composed of flagellate Streblomastix strix and complex community of Bacteroidetes bacteria on its surface.</title>
        <authorList>
            <person name="Treitli S.C."/>
            <person name="Kolisko M."/>
            <person name="Husnik F."/>
            <person name="Keeling P."/>
            <person name="Hampl V."/>
        </authorList>
    </citation>
    <scope>NUCLEOTIDE SEQUENCE [LARGE SCALE GENOMIC DNA]</scope>
    <source>
        <strain evidence="1">ST1C</strain>
    </source>
</reference>
<accession>A0A5J4UH47</accession>
<evidence type="ECO:0000313" key="1">
    <source>
        <dbReference type="EMBL" id="KAA6370126.1"/>
    </source>
</evidence>
<gene>
    <name evidence="1" type="ORF">EZS28_034347</name>
</gene>
<organism evidence="1 2">
    <name type="scientific">Streblomastix strix</name>
    <dbReference type="NCBI Taxonomy" id="222440"/>
    <lineage>
        <taxon>Eukaryota</taxon>
        <taxon>Metamonada</taxon>
        <taxon>Preaxostyla</taxon>
        <taxon>Oxymonadida</taxon>
        <taxon>Streblomastigidae</taxon>
        <taxon>Streblomastix</taxon>
    </lineage>
</organism>
<dbReference type="AlphaFoldDB" id="A0A5J4UH47"/>
<protein>
    <submittedName>
        <fullName evidence="1">Uncharacterized protein</fullName>
    </submittedName>
</protein>